<gene>
    <name evidence="2" type="ORF">DL546_000973</name>
</gene>
<comment type="caution">
    <text evidence="2">The sequence shown here is derived from an EMBL/GenBank/DDBJ whole genome shotgun (WGS) entry which is preliminary data.</text>
</comment>
<evidence type="ECO:0008006" key="4">
    <source>
        <dbReference type="Google" id="ProtNLM"/>
    </source>
</evidence>
<dbReference type="InterPro" id="IPR023213">
    <property type="entry name" value="CAT-like_dom_sf"/>
</dbReference>
<accession>A0A420XYU7</accession>
<dbReference type="EMBL" id="QVQW01000093">
    <property type="protein sequence ID" value="RKU40719.1"/>
    <property type="molecule type" value="Genomic_DNA"/>
</dbReference>
<sequence>MADDGPKHTSENATTAPQASGSSVSPLPVIYELSPLEQSMKRTYIKLILCFPLYIDHASTDANRLAPMLSSVTKGYLFALNRWPFLTGTICPHSDPELRALGMLQIDRTTVADPDQLIDAGPHVARPAGYRDISSVWIKGSAQPEDDPNTPRPSVTLRISSILGGDHGSRLLLGFEFHRAVFDATSINMFLRHLAKGCFKKAKVNSLGKCFDTH</sequence>
<dbReference type="OrthoDB" id="1862401at2759"/>
<feature type="region of interest" description="Disordered" evidence="1">
    <location>
        <begin position="1"/>
        <end position="23"/>
    </location>
</feature>
<evidence type="ECO:0000313" key="3">
    <source>
        <dbReference type="Proteomes" id="UP000275385"/>
    </source>
</evidence>
<dbReference type="Proteomes" id="UP000275385">
    <property type="component" value="Unassembled WGS sequence"/>
</dbReference>
<reference evidence="2 3" key="1">
    <citation type="submission" date="2018-08" db="EMBL/GenBank/DDBJ databases">
        <title>Draft genome of the lignicolous fungus Coniochaeta pulveracea.</title>
        <authorList>
            <person name="Borstlap C.J."/>
            <person name="De Witt R.N."/>
            <person name="Botha A."/>
            <person name="Volschenk H."/>
        </authorList>
    </citation>
    <scope>NUCLEOTIDE SEQUENCE [LARGE SCALE GENOMIC DNA]</scope>
    <source>
        <strain evidence="2 3">CAB683</strain>
    </source>
</reference>
<feature type="compositionally biased region" description="Polar residues" evidence="1">
    <location>
        <begin position="11"/>
        <end position="23"/>
    </location>
</feature>
<dbReference type="AlphaFoldDB" id="A0A420XYU7"/>
<protein>
    <recommendedName>
        <fullName evidence="4">Condensation domain-containing protein</fullName>
    </recommendedName>
</protein>
<evidence type="ECO:0000256" key="1">
    <source>
        <dbReference type="SAM" id="MobiDB-lite"/>
    </source>
</evidence>
<evidence type="ECO:0000313" key="2">
    <source>
        <dbReference type="EMBL" id="RKU40719.1"/>
    </source>
</evidence>
<feature type="compositionally biased region" description="Basic and acidic residues" evidence="1">
    <location>
        <begin position="1"/>
        <end position="10"/>
    </location>
</feature>
<proteinExistence type="predicted"/>
<name>A0A420XYU7_9PEZI</name>
<keyword evidence="3" id="KW-1185">Reference proteome</keyword>
<dbReference type="Gene3D" id="3.30.559.10">
    <property type="entry name" value="Chloramphenicol acetyltransferase-like domain"/>
    <property type="match status" value="1"/>
</dbReference>
<organism evidence="2 3">
    <name type="scientific">Coniochaeta pulveracea</name>
    <dbReference type="NCBI Taxonomy" id="177199"/>
    <lineage>
        <taxon>Eukaryota</taxon>
        <taxon>Fungi</taxon>
        <taxon>Dikarya</taxon>
        <taxon>Ascomycota</taxon>
        <taxon>Pezizomycotina</taxon>
        <taxon>Sordariomycetes</taxon>
        <taxon>Sordariomycetidae</taxon>
        <taxon>Coniochaetales</taxon>
        <taxon>Coniochaetaceae</taxon>
        <taxon>Coniochaeta</taxon>
    </lineage>
</organism>